<dbReference type="EMBL" id="GBXM01072216">
    <property type="protein sequence ID" value="JAH36361.1"/>
    <property type="molecule type" value="Transcribed_RNA"/>
</dbReference>
<reference evidence="1" key="1">
    <citation type="submission" date="2014-11" db="EMBL/GenBank/DDBJ databases">
        <authorList>
            <person name="Amaro Gonzalez C."/>
        </authorList>
    </citation>
    <scope>NUCLEOTIDE SEQUENCE</scope>
</reference>
<proteinExistence type="predicted"/>
<evidence type="ECO:0000313" key="1">
    <source>
        <dbReference type="EMBL" id="JAH36361.1"/>
    </source>
</evidence>
<dbReference type="AlphaFoldDB" id="A0A0E9S511"/>
<name>A0A0E9S511_ANGAN</name>
<protein>
    <submittedName>
        <fullName evidence="1">Uncharacterized protein</fullName>
    </submittedName>
</protein>
<sequence length="36" mass="3910">MKKGEEREKGGAGSLLQCSIHRTSETLNIDSFTTAN</sequence>
<accession>A0A0E9S511</accession>
<organism evidence="1">
    <name type="scientific">Anguilla anguilla</name>
    <name type="common">European freshwater eel</name>
    <name type="synonym">Muraena anguilla</name>
    <dbReference type="NCBI Taxonomy" id="7936"/>
    <lineage>
        <taxon>Eukaryota</taxon>
        <taxon>Metazoa</taxon>
        <taxon>Chordata</taxon>
        <taxon>Craniata</taxon>
        <taxon>Vertebrata</taxon>
        <taxon>Euteleostomi</taxon>
        <taxon>Actinopterygii</taxon>
        <taxon>Neopterygii</taxon>
        <taxon>Teleostei</taxon>
        <taxon>Anguilliformes</taxon>
        <taxon>Anguillidae</taxon>
        <taxon>Anguilla</taxon>
    </lineage>
</organism>
<reference evidence="1" key="2">
    <citation type="journal article" date="2015" name="Fish Shellfish Immunol.">
        <title>Early steps in the European eel (Anguilla anguilla)-Vibrio vulnificus interaction in the gills: Role of the RtxA13 toxin.</title>
        <authorList>
            <person name="Callol A."/>
            <person name="Pajuelo D."/>
            <person name="Ebbesson L."/>
            <person name="Teles M."/>
            <person name="MacKenzie S."/>
            <person name="Amaro C."/>
        </authorList>
    </citation>
    <scope>NUCLEOTIDE SEQUENCE</scope>
</reference>